<reference evidence="2" key="1">
    <citation type="journal article" date="2019" name="Int. J. Syst. Evol. Microbiol.">
        <title>The Global Catalogue of Microorganisms (GCM) 10K type strain sequencing project: providing services to taxonomists for standard genome sequencing and annotation.</title>
        <authorList>
            <consortium name="The Broad Institute Genomics Platform"/>
            <consortium name="The Broad Institute Genome Sequencing Center for Infectious Disease"/>
            <person name="Wu L."/>
            <person name="Ma J."/>
        </authorList>
    </citation>
    <scope>NUCLEOTIDE SEQUENCE [LARGE SCALE GENOMIC DNA]</scope>
    <source>
        <strain evidence="2">JCM 19134</strain>
    </source>
</reference>
<accession>A0AAV3U9Q1</accession>
<evidence type="ECO:0000313" key="1">
    <source>
        <dbReference type="EMBL" id="GAA4957975.1"/>
    </source>
</evidence>
<dbReference type="Proteomes" id="UP001409585">
    <property type="component" value="Unassembled WGS sequence"/>
</dbReference>
<proteinExistence type="predicted"/>
<gene>
    <name evidence="1" type="ORF">GCM10025791_43200</name>
</gene>
<name>A0AAV3U9Q1_9ALTE</name>
<dbReference type="RefSeq" id="WP_345427222.1">
    <property type="nucleotide sequence ID" value="NZ_AP031496.1"/>
</dbReference>
<comment type="caution">
    <text evidence="1">The sequence shown here is derived from an EMBL/GenBank/DDBJ whole genome shotgun (WGS) entry which is preliminary data.</text>
</comment>
<sequence length="89" mass="9865">MLNHYLAQKKQCRKDELDAYESLIENVSAARNMGAWCSHQAEKPKVLLSSAALGALYGLAGGKATFAKAYATRKIIVQARRTLLKFYMA</sequence>
<evidence type="ECO:0000313" key="2">
    <source>
        <dbReference type="Proteomes" id="UP001409585"/>
    </source>
</evidence>
<organism evidence="1 2">
    <name type="scientific">Halioxenophilus aromaticivorans</name>
    <dbReference type="NCBI Taxonomy" id="1306992"/>
    <lineage>
        <taxon>Bacteria</taxon>
        <taxon>Pseudomonadati</taxon>
        <taxon>Pseudomonadota</taxon>
        <taxon>Gammaproteobacteria</taxon>
        <taxon>Alteromonadales</taxon>
        <taxon>Alteromonadaceae</taxon>
        <taxon>Halioxenophilus</taxon>
    </lineage>
</organism>
<dbReference type="AlphaFoldDB" id="A0AAV3U9Q1"/>
<dbReference type="EMBL" id="BAABLX010000075">
    <property type="protein sequence ID" value="GAA4957975.1"/>
    <property type="molecule type" value="Genomic_DNA"/>
</dbReference>
<keyword evidence="2" id="KW-1185">Reference proteome</keyword>
<protein>
    <submittedName>
        <fullName evidence="1">Uncharacterized protein</fullName>
    </submittedName>
</protein>